<feature type="region of interest" description="Disordered" evidence="1">
    <location>
        <begin position="203"/>
        <end position="240"/>
    </location>
</feature>
<evidence type="ECO:0000256" key="1">
    <source>
        <dbReference type="SAM" id="MobiDB-lite"/>
    </source>
</evidence>
<name>A0A4P9Z1E3_9FUNG</name>
<dbReference type="GO" id="GO:0070042">
    <property type="term" value="F:rRNA (uridine-N3-)-methyltransferase activity"/>
    <property type="evidence" value="ECO:0007669"/>
    <property type="project" value="InterPro"/>
</dbReference>
<dbReference type="OrthoDB" id="273345at2759"/>
<keyword evidence="4" id="KW-1185">Reference proteome</keyword>
<dbReference type="GO" id="GO:0070475">
    <property type="term" value="P:rRNA base methylation"/>
    <property type="evidence" value="ECO:0007669"/>
    <property type="project" value="InterPro"/>
</dbReference>
<dbReference type="Proteomes" id="UP000278143">
    <property type="component" value="Unassembled WGS sequence"/>
</dbReference>
<feature type="compositionally biased region" description="Basic and acidic residues" evidence="1">
    <location>
        <begin position="223"/>
        <end position="233"/>
    </location>
</feature>
<dbReference type="EMBL" id="KZ989455">
    <property type="protein sequence ID" value="RKP26313.1"/>
    <property type="molecule type" value="Genomic_DNA"/>
</dbReference>
<organism evidence="3 4">
    <name type="scientific">Syncephalis pseudoplumigaleata</name>
    <dbReference type="NCBI Taxonomy" id="1712513"/>
    <lineage>
        <taxon>Eukaryota</taxon>
        <taxon>Fungi</taxon>
        <taxon>Fungi incertae sedis</taxon>
        <taxon>Zoopagomycota</taxon>
        <taxon>Zoopagomycotina</taxon>
        <taxon>Zoopagomycetes</taxon>
        <taxon>Zoopagales</taxon>
        <taxon>Piptocephalidaceae</taxon>
        <taxon>Syncephalis</taxon>
    </lineage>
</organism>
<evidence type="ECO:0000313" key="4">
    <source>
        <dbReference type="Proteomes" id="UP000278143"/>
    </source>
</evidence>
<evidence type="ECO:0000259" key="2">
    <source>
        <dbReference type="Pfam" id="PF10354"/>
    </source>
</evidence>
<dbReference type="InterPro" id="IPR019446">
    <property type="entry name" value="BMT5-like"/>
</dbReference>
<gene>
    <name evidence="3" type="ORF">SYNPS1DRAFT_27986</name>
</gene>
<dbReference type="AlphaFoldDB" id="A0A4P9Z1E3"/>
<reference evidence="4" key="1">
    <citation type="journal article" date="2018" name="Nat. Microbiol.">
        <title>Leveraging single-cell genomics to expand the fungal tree of life.</title>
        <authorList>
            <person name="Ahrendt S.R."/>
            <person name="Quandt C.A."/>
            <person name="Ciobanu D."/>
            <person name="Clum A."/>
            <person name="Salamov A."/>
            <person name="Andreopoulos B."/>
            <person name="Cheng J.F."/>
            <person name="Woyke T."/>
            <person name="Pelin A."/>
            <person name="Henrissat B."/>
            <person name="Reynolds N.K."/>
            <person name="Benny G.L."/>
            <person name="Smith M.E."/>
            <person name="James T.Y."/>
            <person name="Grigoriev I.V."/>
        </authorList>
    </citation>
    <scope>NUCLEOTIDE SEQUENCE [LARGE SCALE GENOMIC DNA]</scope>
    <source>
        <strain evidence="4">Benny S71-1</strain>
    </source>
</reference>
<evidence type="ECO:0000313" key="3">
    <source>
        <dbReference type="EMBL" id="RKP26313.1"/>
    </source>
</evidence>
<dbReference type="GO" id="GO:0005737">
    <property type="term" value="C:cytoplasm"/>
    <property type="evidence" value="ECO:0007669"/>
    <property type="project" value="TreeGrafter"/>
</dbReference>
<dbReference type="PANTHER" id="PTHR11538:SF26">
    <property type="entry name" value="FERREDOXIN-FOLD ANTICODON-BINDING DOMAIN-CONTAINING PROTEIN 1"/>
    <property type="match status" value="1"/>
</dbReference>
<feature type="domain" description="25S rRNA (uridine-N(3))-methyltransferase BMT5-like" evidence="2">
    <location>
        <begin position="11"/>
        <end position="175"/>
    </location>
</feature>
<dbReference type="Pfam" id="PF10354">
    <property type="entry name" value="BMT5-like"/>
    <property type="match status" value="1"/>
</dbReference>
<protein>
    <recommendedName>
        <fullName evidence="2">25S rRNA (uridine-N(3))-methyltransferase BMT5-like domain-containing protein</fullName>
    </recommendedName>
</protein>
<proteinExistence type="predicted"/>
<dbReference type="PANTHER" id="PTHR11538">
    <property type="entry name" value="PHENYLALANYL-TRNA SYNTHETASE"/>
    <property type="match status" value="1"/>
</dbReference>
<sequence length="240" mass="26568">MAWLTTHRAAGNFSFARSLVDHHLAGQGGSLVATSYDDAAVARSKYENEVDANMEAIEAASGTVLFGVDGTDLARCKALRHRKFTRIVFNFPHAGAGIKDQDRNIRVNQELLLAFFASAKQFLADTDGSEVHVSLKSGEPYNSWQVRKLARAHGLACVRSMAFRPECYPGYAHRRTLGFKEGVSASGNEEIMDKNPRMLIFARKEDSDHTNIKKSATKGAKTRRSEAQHPNHSDDDDDEE</sequence>
<accession>A0A4P9Z1E3</accession>